<sequence>MGHTPPSEAEIYRKALRDIRNKVHAHNRGGELYAGLRDVLRDICDDALARGEQANDGGQR</sequence>
<proteinExistence type="predicted"/>
<reference evidence="1 2" key="1">
    <citation type="submission" date="2014-09" db="EMBL/GenBank/DDBJ databases">
        <title>Genome sequencing of Methyloceanibacter caenitepidi Gela4.</title>
        <authorList>
            <person name="Takeuchi M."/>
            <person name="Susumu S."/>
            <person name="Kamagata Y."/>
            <person name="Oshima K."/>
            <person name="Hattori M."/>
            <person name="Iwasaki W."/>
        </authorList>
    </citation>
    <scope>NUCLEOTIDE SEQUENCE [LARGE SCALE GENOMIC DNA]</scope>
    <source>
        <strain evidence="1 2">Gela4</strain>
    </source>
</reference>
<evidence type="ECO:0000313" key="2">
    <source>
        <dbReference type="Proteomes" id="UP000031643"/>
    </source>
</evidence>
<dbReference type="EMBL" id="AP014648">
    <property type="protein sequence ID" value="BAQ16942.1"/>
    <property type="molecule type" value="Genomic_DNA"/>
</dbReference>
<name>A0A0A8K340_9HYPH</name>
<organism evidence="1 2">
    <name type="scientific">Methyloceanibacter caenitepidi</name>
    <dbReference type="NCBI Taxonomy" id="1384459"/>
    <lineage>
        <taxon>Bacteria</taxon>
        <taxon>Pseudomonadati</taxon>
        <taxon>Pseudomonadota</taxon>
        <taxon>Alphaproteobacteria</taxon>
        <taxon>Hyphomicrobiales</taxon>
        <taxon>Hyphomicrobiaceae</taxon>
        <taxon>Methyloceanibacter</taxon>
    </lineage>
</organism>
<dbReference type="Proteomes" id="UP000031643">
    <property type="component" value="Chromosome"/>
</dbReference>
<dbReference type="KEGG" id="mcg:GL4_1486"/>
<dbReference type="HOGENOM" id="CLU_2936275_0_0_5"/>
<evidence type="ECO:0000313" key="1">
    <source>
        <dbReference type="EMBL" id="BAQ16942.1"/>
    </source>
</evidence>
<dbReference type="AlphaFoldDB" id="A0A0A8K340"/>
<gene>
    <name evidence="1" type="ORF">GL4_1486</name>
</gene>
<accession>A0A0A8K340</accession>
<keyword evidence="2" id="KW-1185">Reference proteome</keyword>
<dbReference type="STRING" id="1384459.GL4_1486"/>
<protein>
    <submittedName>
        <fullName evidence="1">Uncharacterized protein</fullName>
    </submittedName>
</protein>